<dbReference type="SMART" id="SM00052">
    <property type="entry name" value="EAL"/>
    <property type="match status" value="1"/>
</dbReference>
<dbReference type="InterPro" id="IPR001633">
    <property type="entry name" value="EAL_dom"/>
</dbReference>
<dbReference type="SMART" id="SM00267">
    <property type="entry name" value="GGDEF"/>
    <property type="match status" value="1"/>
</dbReference>
<dbReference type="PROSITE" id="PS50883">
    <property type="entry name" value="EAL"/>
    <property type="match status" value="1"/>
</dbReference>
<dbReference type="Pfam" id="PF00990">
    <property type="entry name" value="GGDEF"/>
    <property type="match status" value="1"/>
</dbReference>
<evidence type="ECO:0000313" key="4">
    <source>
        <dbReference type="Proteomes" id="UP000632063"/>
    </source>
</evidence>
<dbReference type="CDD" id="cd01948">
    <property type="entry name" value="EAL"/>
    <property type="match status" value="1"/>
</dbReference>
<dbReference type="Gene3D" id="3.20.20.450">
    <property type="entry name" value="EAL domain"/>
    <property type="match status" value="1"/>
</dbReference>
<dbReference type="Proteomes" id="UP000632063">
    <property type="component" value="Unassembled WGS sequence"/>
</dbReference>
<keyword evidence="4" id="KW-1185">Reference proteome</keyword>
<dbReference type="PROSITE" id="PS50887">
    <property type="entry name" value="GGDEF"/>
    <property type="match status" value="1"/>
</dbReference>
<dbReference type="PANTHER" id="PTHR44757">
    <property type="entry name" value="DIGUANYLATE CYCLASE DGCP"/>
    <property type="match status" value="1"/>
</dbReference>
<dbReference type="Pfam" id="PF00563">
    <property type="entry name" value="EAL"/>
    <property type="match status" value="1"/>
</dbReference>
<reference evidence="4" key="1">
    <citation type="submission" date="2020-09" db="EMBL/GenBank/DDBJ databases">
        <title>The genome sequence of strain Labrenzia suaedae 4C16A.</title>
        <authorList>
            <person name="Liu Y."/>
        </authorList>
    </citation>
    <scope>NUCLEOTIDE SEQUENCE [LARGE SCALE GENOMIC DNA]</scope>
    <source>
        <strain evidence="4">4C16A</strain>
    </source>
</reference>
<sequence length="672" mass="71162">MALPGGDLLAGASRALLETLVQPAGLANTDGTLFAANAPLMRQLGLKTSDLPVALPRALSPESWIKCKTAFVTASNGMACEVFGLLYGSGGQALGPGLGFSLLTGPAATNQILLIQALDLPEDTMSSGAYAAANPGMSLEHFPEDWFLINPEDSIGVINARITGLTDCLVSPVQLAECVQEARSGRASSLLIPIRTIGDDGLAATGQHAIEVRFMPGSREQDAEGAVLAVARHGVPCPRGSARTGKEGDLDPLTGLLNRRAFLEQLDAGLQQSGSSELKDVAVFYLDIDGFKTVNDLGGRTSGDAMLKLVAGVIKDCTPEKGAAARINGDEFALFGPIDGYVGAQAIALSLRDGLAGLHLDLEDHAFTVAGSIGVCIVPPSQALEGAAAADVLNHSDLSCLRSKRGNVGSVQVEMFNASAANGHSALGPKLAFSARPVLSEFRMEELELASQPILRLETMRPIGLDVVLKPRSEEEGQDNTSHQEDHRSNQQAVALLDAWIVDQALDAATVDETKVFRSLTISQAALEDRRFSDLLRNRLAGNPLLAGRLCLQVSERTYLRAPGSSTAFLRFATELGCQTAIDDFMGHWPVLSRLSCLRLDWIRLSSDLTRTMEENYGQRVLLKGVVGSAHDIGLRVIAKGPASESRIALLNELAVDALQGCTRRPGIALEI</sequence>
<dbReference type="NCBIfam" id="TIGR00254">
    <property type="entry name" value="GGDEF"/>
    <property type="match status" value="1"/>
</dbReference>
<evidence type="ECO:0000259" key="2">
    <source>
        <dbReference type="PROSITE" id="PS50887"/>
    </source>
</evidence>
<evidence type="ECO:0000259" key="1">
    <source>
        <dbReference type="PROSITE" id="PS50883"/>
    </source>
</evidence>
<dbReference type="Gene3D" id="3.30.70.270">
    <property type="match status" value="1"/>
</dbReference>
<feature type="domain" description="EAL" evidence="1">
    <location>
        <begin position="428"/>
        <end position="672"/>
    </location>
</feature>
<dbReference type="InterPro" id="IPR043128">
    <property type="entry name" value="Rev_trsase/Diguanyl_cyclase"/>
</dbReference>
<dbReference type="InterPro" id="IPR000160">
    <property type="entry name" value="GGDEF_dom"/>
</dbReference>
<dbReference type="SUPFAM" id="SSF55073">
    <property type="entry name" value="Nucleotide cyclase"/>
    <property type="match status" value="1"/>
</dbReference>
<dbReference type="RefSeq" id="WP_192148029.1">
    <property type="nucleotide sequence ID" value="NZ_JACYXI010000005.1"/>
</dbReference>
<accession>A0ABR9CMG8</accession>
<dbReference type="InterPro" id="IPR029787">
    <property type="entry name" value="Nucleotide_cyclase"/>
</dbReference>
<protein>
    <submittedName>
        <fullName evidence="3">GGDEF and EAL domain-containing protein</fullName>
    </submittedName>
</protein>
<dbReference type="InterPro" id="IPR052155">
    <property type="entry name" value="Biofilm_reg_signaling"/>
</dbReference>
<dbReference type="SUPFAM" id="SSF141868">
    <property type="entry name" value="EAL domain-like"/>
    <property type="match status" value="1"/>
</dbReference>
<comment type="caution">
    <text evidence="3">The sequence shown here is derived from an EMBL/GenBank/DDBJ whole genome shotgun (WGS) entry which is preliminary data.</text>
</comment>
<dbReference type="EMBL" id="JACYXI010000005">
    <property type="protein sequence ID" value="MBD8891898.1"/>
    <property type="molecule type" value="Genomic_DNA"/>
</dbReference>
<gene>
    <name evidence="3" type="ORF">IG616_10075</name>
</gene>
<dbReference type="InterPro" id="IPR035919">
    <property type="entry name" value="EAL_sf"/>
</dbReference>
<evidence type="ECO:0000313" key="3">
    <source>
        <dbReference type="EMBL" id="MBD8891898.1"/>
    </source>
</evidence>
<name>A0ABR9CMG8_9HYPH</name>
<proteinExistence type="predicted"/>
<organism evidence="3 4">
    <name type="scientific">Roseibium litorale</name>
    <dbReference type="NCBI Taxonomy" id="2803841"/>
    <lineage>
        <taxon>Bacteria</taxon>
        <taxon>Pseudomonadati</taxon>
        <taxon>Pseudomonadota</taxon>
        <taxon>Alphaproteobacteria</taxon>
        <taxon>Hyphomicrobiales</taxon>
        <taxon>Stappiaceae</taxon>
        <taxon>Roseibium</taxon>
    </lineage>
</organism>
<dbReference type="CDD" id="cd01949">
    <property type="entry name" value="GGDEF"/>
    <property type="match status" value="1"/>
</dbReference>
<reference evidence="3 4" key="2">
    <citation type="journal article" date="2021" name="Int. J. Syst. Evol. Microbiol.">
        <title>Roseibium litorale sp. nov., isolated from a tidal flat sediment and proposal for the reclassification of Labrenzia polysiphoniae as Roseibium polysiphoniae comb. nov.</title>
        <authorList>
            <person name="Liu Y."/>
            <person name="Pei T."/>
            <person name="Du J."/>
            <person name="Chao M."/>
            <person name="Deng M.R."/>
            <person name="Zhu H."/>
        </authorList>
    </citation>
    <scope>NUCLEOTIDE SEQUENCE [LARGE SCALE GENOMIC DNA]</scope>
    <source>
        <strain evidence="3 4">4C16A</strain>
    </source>
</reference>
<feature type="domain" description="GGDEF" evidence="2">
    <location>
        <begin position="279"/>
        <end position="418"/>
    </location>
</feature>
<dbReference type="PANTHER" id="PTHR44757:SF2">
    <property type="entry name" value="BIOFILM ARCHITECTURE MAINTENANCE PROTEIN MBAA"/>
    <property type="match status" value="1"/>
</dbReference>